<feature type="region of interest" description="Disordered" evidence="1">
    <location>
        <begin position="159"/>
        <end position="179"/>
    </location>
</feature>
<dbReference type="AlphaFoldDB" id="A0A9K3L2Z7"/>
<feature type="region of interest" description="Disordered" evidence="1">
    <location>
        <begin position="53"/>
        <end position="85"/>
    </location>
</feature>
<comment type="caution">
    <text evidence="3">The sequence shown here is derived from an EMBL/GenBank/DDBJ whole genome shotgun (WGS) entry which is preliminary data.</text>
</comment>
<organism evidence="3 4">
    <name type="scientific">Nitzschia inconspicua</name>
    <dbReference type="NCBI Taxonomy" id="303405"/>
    <lineage>
        <taxon>Eukaryota</taxon>
        <taxon>Sar</taxon>
        <taxon>Stramenopiles</taxon>
        <taxon>Ochrophyta</taxon>
        <taxon>Bacillariophyta</taxon>
        <taxon>Bacillariophyceae</taxon>
        <taxon>Bacillariophycidae</taxon>
        <taxon>Bacillariales</taxon>
        <taxon>Bacillariaceae</taxon>
        <taxon>Nitzschia</taxon>
    </lineage>
</organism>
<feature type="compositionally biased region" description="Low complexity" evidence="1">
    <location>
        <begin position="169"/>
        <end position="179"/>
    </location>
</feature>
<feature type="region of interest" description="Disordered" evidence="1">
    <location>
        <begin position="193"/>
        <end position="228"/>
    </location>
</feature>
<feature type="signal peptide" evidence="2">
    <location>
        <begin position="1"/>
        <end position="20"/>
    </location>
</feature>
<keyword evidence="4" id="KW-1185">Reference proteome</keyword>
<reference evidence="3" key="2">
    <citation type="submission" date="2021-04" db="EMBL/GenBank/DDBJ databases">
        <authorList>
            <person name="Podell S."/>
        </authorList>
    </citation>
    <scope>NUCLEOTIDE SEQUENCE</scope>
    <source>
        <strain evidence="3">Hildebrandi</strain>
    </source>
</reference>
<dbReference type="OrthoDB" id="189514at2759"/>
<feature type="chain" id="PRO_5039912815" evidence="2">
    <location>
        <begin position="21"/>
        <end position="457"/>
    </location>
</feature>
<feature type="compositionally biased region" description="Basic residues" evidence="1">
    <location>
        <begin position="74"/>
        <end position="85"/>
    </location>
</feature>
<evidence type="ECO:0000313" key="3">
    <source>
        <dbReference type="EMBL" id="KAG7354725.1"/>
    </source>
</evidence>
<evidence type="ECO:0000313" key="4">
    <source>
        <dbReference type="Proteomes" id="UP000693970"/>
    </source>
</evidence>
<evidence type="ECO:0000256" key="1">
    <source>
        <dbReference type="SAM" id="MobiDB-lite"/>
    </source>
</evidence>
<name>A0A9K3L2Z7_9STRA</name>
<dbReference type="EMBL" id="JAGRRH010000016">
    <property type="protein sequence ID" value="KAG7354725.1"/>
    <property type="molecule type" value="Genomic_DNA"/>
</dbReference>
<feature type="compositionally biased region" description="Polar residues" evidence="1">
    <location>
        <begin position="196"/>
        <end position="207"/>
    </location>
</feature>
<sequence length="457" mass="50362">MVSMLLLLTTCCDTLLRGDAFAFQNHDLRPLRPSQHRIRKAVSAPVTLELYASSDNNNEDTDGDTADSWSKAATKSRRSSPLKVRKRVRAVLEKARTRTGVRNGSMAASSLTTPVDTRKVQSIVAEAASIGGLGDGPADIVVQLAANATNVVSVKSDISNGAENRNGHSSSSSPTTTTLTDEQLAIQRNEVFDNCNGGTQRNELSSSVPPPENQAAPRSSIPPRKPREFDVIRGDVPAAADFVEPLPFQLPKLTNEQKKQLANGERLQEQSRMGREGSGYVILDVKAPPFVVWETLLDFESYPETIPTVKSMQLYTSEKLNIGFVNEKPILPGTGRETRHYGTPSVTRAAFTLSKFRLNIAAIHRYTPHPLGDYMIFTLDPSCTNMVLKGAKGTWYTEENPDGREGYTRVYLLCEVQISRALPKFIVDYAADRAMPRATTWLRPEVEAAAIEWLEEQ</sequence>
<protein>
    <submittedName>
        <fullName evidence="3">Uncharacterized protein</fullName>
    </submittedName>
</protein>
<accession>A0A9K3L2Z7</accession>
<keyword evidence="2" id="KW-0732">Signal</keyword>
<gene>
    <name evidence="3" type="ORF">IV203_004081</name>
</gene>
<evidence type="ECO:0000256" key="2">
    <source>
        <dbReference type="SAM" id="SignalP"/>
    </source>
</evidence>
<reference evidence="3" key="1">
    <citation type="journal article" date="2021" name="Sci. Rep.">
        <title>Diploid genomic architecture of Nitzschia inconspicua, an elite biomass production diatom.</title>
        <authorList>
            <person name="Oliver A."/>
            <person name="Podell S."/>
            <person name="Pinowska A."/>
            <person name="Traller J.C."/>
            <person name="Smith S.R."/>
            <person name="McClure R."/>
            <person name="Beliaev A."/>
            <person name="Bohutskyi P."/>
            <person name="Hill E.A."/>
            <person name="Rabines A."/>
            <person name="Zheng H."/>
            <person name="Allen L.Z."/>
            <person name="Kuo A."/>
            <person name="Grigoriev I.V."/>
            <person name="Allen A.E."/>
            <person name="Hazlebeck D."/>
            <person name="Allen E.E."/>
        </authorList>
    </citation>
    <scope>NUCLEOTIDE SEQUENCE</scope>
    <source>
        <strain evidence="3">Hildebrandi</strain>
    </source>
</reference>
<proteinExistence type="predicted"/>
<dbReference type="Proteomes" id="UP000693970">
    <property type="component" value="Unassembled WGS sequence"/>
</dbReference>